<dbReference type="Proteomes" id="UP000218542">
    <property type="component" value="Unassembled WGS sequence"/>
</dbReference>
<protein>
    <submittedName>
        <fullName evidence="1">NTP pyrophosphohydrolases including oxidative damage repair enzymes</fullName>
    </submittedName>
</protein>
<name>A0A286U3V2_9BACT</name>
<proteinExistence type="predicted"/>
<accession>A0A286U3V2</accession>
<organism evidence="1 2">
    <name type="scientific">Candidatus Scalindua japonica</name>
    <dbReference type="NCBI Taxonomy" id="1284222"/>
    <lineage>
        <taxon>Bacteria</taxon>
        <taxon>Pseudomonadati</taxon>
        <taxon>Planctomycetota</taxon>
        <taxon>Candidatus Brocadiia</taxon>
        <taxon>Candidatus Brocadiales</taxon>
        <taxon>Candidatus Scalinduaceae</taxon>
        <taxon>Candidatus Scalindua</taxon>
    </lineage>
</organism>
<keyword evidence="1" id="KW-0378">Hydrolase</keyword>
<keyword evidence="2" id="KW-1185">Reference proteome</keyword>
<sequence>MEYRKTEFEKILIRIRGVTIIINVEKNAGCPKVAETLIPKPKDVLHLYKSKPKCCKTPYIEARDAVKIIMLQSEFNLFLSMKRIIAQKSEI</sequence>
<dbReference type="EMBL" id="BAOS01000043">
    <property type="protein sequence ID" value="GAX62751.1"/>
    <property type="molecule type" value="Genomic_DNA"/>
</dbReference>
<comment type="caution">
    <text evidence="1">The sequence shown here is derived from an EMBL/GenBank/DDBJ whole genome shotgun (WGS) entry which is preliminary data.</text>
</comment>
<evidence type="ECO:0000313" key="1">
    <source>
        <dbReference type="EMBL" id="GAX62751.1"/>
    </source>
</evidence>
<dbReference type="GO" id="GO:0016787">
    <property type="term" value="F:hydrolase activity"/>
    <property type="evidence" value="ECO:0007669"/>
    <property type="project" value="UniProtKB-KW"/>
</dbReference>
<evidence type="ECO:0000313" key="2">
    <source>
        <dbReference type="Proteomes" id="UP000218542"/>
    </source>
</evidence>
<dbReference type="AlphaFoldDB" id="A0A286U3V2"/>
<gene>
    <name evidence="1" type="ORF">SCALIN_C43_0004</name>
</gene>
<reference evidence="2" key="1">
    <citation type="journal article" date="2017" name="Environ. Microbiol. Rep.">
        <title>Genetic Diversity of Marine Anaerobic Ammonium-Oxidizing Bacteria as Revealed by Genomic and Proteomic Analyses of 'Candidatus Scalindua japonica'.</title>
        <authorList>
            <person name="Oshiki M."/>
            <person name="Mizuto K."/>
            <person name="Kimura Z."/>
            <person name="Kindaichi T."/>
            <person name="Satoh H."/>
            <person name="Okabe S."/>
        </authorList>
    </citation>
    <scope>NUCLEOTIDE SEQUENCE [LARGE SCALE GENOMIC DNA]</scope>
    <source>
        <strain evidence="2">husup-a2</strain>
    </source>
</reference>